<name>A0A4R3IA97_9GAMM</name>
<keyword evidence="2" id="KW-1185">Reference proteome</keyword>
<proteinExistence type="predicted"/>
<protein>
    <submittedName>
        <fullName evidence="1">Uncharacterized protein</fullName>
    </submittedName>
</protein>
<evidence type="ECO:0000313" key="2">
    <source>
        <dbReference type="Proteomes" id="UP000295793"/>
    </source>
</evidence>
<reference evidence="1 2" key="1">
    <citation type="submission" date="2019-03" db="EMBL/GenBank/DDBJ databases">
        <title>Genomic Encyclopedia of Archaeal and Bacterial Type Strains, Phase II (KMG-II): from individual species to whole genera.</title>
        <authorList>
            <person name="Goeker M."/>
        </authorList>
    </citation>
    <scope>NUCLEOTIDE SEQUENCE [LARGE SCALE GENOMIC DNA]</scope>
    <source>
        <strain evidence="1 2">DSM 15388</strain>
    </source>
</reference>
<dbReference type="Proteomes" id="UP000295793">
    <property type="component" value="Unassembled WGS sequence"/>
</dbReference>
<evidence type="ECO:0000313" key="1">
    <source>
        <dbReference type="EMBL" id="TCS42417.1"/>
    </source>
</evidence>
<comment type="caution">
    <text evidence="1">The sequence shown here is derived from an EMBL/GenBank/DDBJ whole genome shotgun (WGS) entry which is preliminary data.</text>
</comment>
<dbReference type="EMBL" id="SLZR01000003">
    <property type="protein sequence ID" value="TCS42417.1"/>
    <property type="molecule type" value="Genomic_DNA"/>
</dbReference>
<accession>A0A4R3IA97</accession>
<sequence length="65" mass="7479">MFLLDFSMFRPLIRKHILIFIQTDGDYFSQRLNIQPKRSDRKIVGLNLSVAGLSIAANVVRKMKG</sequence>
<gene>
    <name evidence="1" type="ORF">BCF53_10378</name>
</gene>
<organism evidence="1 2">
    <name type="scientific">Reinekea marinisedimentorum</name>
    <dbReference type="NCBI Taxonomy" id="230495"/>
    <lineage>
        <taxon>Bacteria</taxon>
        <taxon>Pseudomonadati</taxon>
        <taxon>Pseudomonadota</taxon>
        <taxon>Gammaproteobacteria</taxon>
        <taxon>Oceanospirillales</taxon>
        <taxon>Saccharospirillaceae</taxon>
        <taxon>Reinekea</taxon>
    </lineage>
</organism>
<dbReference type="AlphaFoldDB" id="A0A4R3IA97"/>